<sequence>MTGFVDTDQLVSWGRVLRARHDLARPAFLDELPALLHAGAASTGKVLAGGLRRSYGDSCLNADGALIDVSALDRFIAFDPATRLLTAEAGVSLAQVLACAIPRGFFLPVTPGTKFVTLGGAVANDVHGKNHHGAGTFGRWVRALTLLRSDGSHRELTPEDESGLFAATIGGLGLTGVIATVTVELQPISSSHMATETIPFANLGEFFRLARDSDAAHAYSVAWIDCLASGDDLGRGLLTLADHAAEGPLEVAGRQGPSIPFDFPEIALNRYSIAAFNRLYHYAGAAKAGRRVVSYDPYFYPLDAIRNWNRLYGRRGMYQYQSLVPPEAAPEATREMLRTIARAGTGSFLAVLKTFGAVASPGLLSFPREGTTLALDFPNRGPETLALLSRLDAIVREAKGRLYPAKDGRLPPDLFHAGYPAAERFAQHVDPGISSSFWRRMQS</sequence>
<evidence type="ECO:0000313" key="4">
    <source>
        <dbReference type="Proteomes" id="UP000315321"/>
    </source>
</evidence>
<accession>A0ABY3DWY6</accession>
<dbReference type="Pfam" id="PF01565">
    <property type="entry name" value="FAD_binding_4"/>
    <property type="match status" value="1"/>
</dbReference>
<dbReference type="RefSeq" id="WP_144341844.1">
    <property type="nucleotide sequence ID" value="NZ_VMBP01000001.1"/>
</dbReference>
<dbReference type="PROSITE" id="PS51387">
    <property type="entry name" value="FAD_PCMH"/>
    <property type="match status" value="1"/>
</dbReference>
<dbReference type="PANTHER" id="PTHR43762">
    <property type="entry name" value="L-GULONOLACTONE OXIDASE"/>
    <property type="match status" value="1"/>
</dbReference>
<dbReference type="Proteomes" id="UP000315321">
    <property type="component" value="Unassembled WGS sequence"/>
</dbReference>
<keyword evidence="4" id="KW-1185">Reference proteome</keyword>
<evidence type="ECO:0000313" key="3">
    <source>
        <dbReference type="EMBL" id="TSJ64688.1"/>
    </source>
</evidence>
<organism evidence="3 4">
    <name type="scientific">Ancylobacter moscoviensis</name>
    <dbReference type="NCBI Taxonomy" id="2597768"/>
    <lineage>
        <taxon>Bacteria</taxon>
        <taxon>Pseudomonadati</taxon>
        <taxon>Pseudomonadota</taxon>
        <taxon>Alphaproteobacteria</taxon>
        <taxon>Hyphomicrobiales</taxon>
        <taxon>Xanthobacteraceae</taxon>
        <taxon>Ancylobacter</taxon>
    </lineage>
</organism>
<name>A0ABY3DWY6_9HYPH</name>
<evidence type="ECO:0000256" key="1">
    <source>
        <dbReference type="ARBA" id="ARBA00022827"/>
    </source>
</evidence>
<reference evidence="3 4" key="1">
    <citation type="submission" date="2019-07" db="EMBL/GenBank/DDBJ databases">
        <authorList>
            <person name="Grouzdev D.S."/>
        </authorList>
    </citation>
    <scope>NUCLEOTIDE SEQUENCE [LARGE SCALE GENOMIC DNA]</scope>
    <source>
        <strain evidence="3 4">3C</strain>
    </source>
</reference>
<dbReference type="SUPFAM" id="SSF56176">
    <property type="entry name" value="FAD-binding/transporter-associated domain-like"/>
    <property type="match status" value="1"/>
</dbReference>
<keyword evidence="1" id="KW-0274">FAD</keyword>
<dbReference type="InterPro" id="IPR016166">
    <property type="entry name" value="FAD-bd_PCMH"/>
</dbReference>
<comment type="caution">
    <text evidence="3">The sequence shown here is derived from an EMBL/GenBank/DDBJ whole genome shotgun (WGS) entry which is preliminary data.</text>
</comment>
<dbReference type="InterPro" id="IPR016169">
    <property type="entry name" value="FAD-bd_PCMH_sub2"/>
</dbReference>
<keyword evidence="1" id="KW-0285">Flavoprotein</keyword>
<dbReference type="InterPro" id="IPR010031">
    <property type="entry name" value="FAD_lactone_oxidase-like"/>
</dbReference>
<gene>
    <name evidence="3" type="ORF">FO470_05390</name>
</gene>
<dbReference type="InterPro" id="IPR036318">
    <property type="entry name" value="FAD-bd_PCMH-like_sf"/>
</dbReference>
<protein>
    <submittedName>
        <fullName evidence="3">FAD-binding oxidoreductase</fullName>
    </submittedName>
</protein>
<proteinExistence type="predicted"/>
<feature type="domain" description="FAD-binding PCMH-type" evidence="2">
    <location>
        <begin position="16"/>
        <end position="188"/>
    </location>
</feature>
<evidence type="ECO:0000259" key="2">
    <source>
        <dbReference type="PROSITE" id="PS51387"/>
    </source>
</evidence>
<dbReference type="InterPro" id="IPR006094">
    <property type="entry name" value="Oxid_FAD_bind_N"/>
</dbReference>
<dbReference type="EMBL" id="VMBP01000001">
    <property type="protein sequence ID" value="TSJ64688.1"/>
    <property type="molecule type" value="Genomic_DNA"/>
</dbReference>
<dbReference type="PANTHER" id="PTHR43762:SF1">
    <property type="entry name" value="D-ARABINONO-1,4-LACTONE OXIDASE"/>
    <property type="match status" value="1"/>
</dbReference>
<dbReference type="Gene3D" id="3.30.465.10">
    <property type="match status" value="1"/>
</dbReference>